<keyword evidence="2" id="KW-0812">Transmembrane</keyword>
<dbReference type="PANTHER" id="PTHR41339:SF1">
    <property type="entry name" value="SECRETED PROTEIN"/>
    <property type="match status" value="1"/>
</dbReference>
<sequence>MSDQSSLLVEKLWQLKRRVDKGQCPGVDFVHLNVLLREPVYRADVLRRVEANGTPELRALAREILASDNGQALLAQSSSRDTQRLEEPSRRPRRSWLGRRAMVLVPTLVVGIALAAGFTAFENRAIRIDTDITTDTVWETGNRYVLEDKIFVENAALTIEPGVVIEGEAGSALIVAQSARLFARGSRQEPVVFTSAKSEGERARGDWGGVVLLGKAPVNQTDARIEGLSETDARGRFGGSDEKHSCGVLQYTRIEFAGFEVYKNNELNGLTLGGCGSNTIVQNVQVHRALDDGIEMFGGTVDLKNILITGAADDSIDWDWGWQGRVQFAVIQQHPDTGDHAFEGDNNGDDHNAQPRSTPSFYNVTVYGNGNAAKKHRAILLREGSGGHFHNMIIDSYAIEVMDTRDEVQGLVESGDLTFSHNVLANNNGLDQRSSEIGADDDDGGFDEAQWLTGPSHKNTLMSASGLHPTVSNILAPHFRSRGLPPGVISKTIPKSEFFDESADYPGAINPRASSTWLDDWTAYPEA</sequence>
<gene>
    <name evidence="4" type="ORF">B0H24_101560</name>
    <name evidence="3" type="ORF">BY455_1168</name>
</gene>
<keyword evidence="6" id="KW-1185">Reference proteome</keyword>
<dbReference type="RefSeq" id="WP_104416445.1">
    <property type="nucleotide sequence ID" value="NZ_PTIT01000016.1"/>
</dbReference>
<evidence type="ECO:0000313" key="3">
    <source>
        <dbReference type="EMBL" id="PPK51051.1"/>
    </source>
</evidence>
<feature type="transmembrane region" description="Helical" evidence="2">
    <location>
        <begin position="101"/>
        <end position="121"/>
    </location>
</feature>
<dbReference type="Gene3D" id="2.160.20.10">
    <property type="entry name" value="Single-stranded right-handed beta-helix, Pectin lyase-like"/>
    <property type="match status" value="1"/>
</dbReference>
<organism evidence="4 5">
    <name type="scientific">Marinobacter persicus</name>
    <dbReference type="NCBI Taxonomy" id="930118"/>
    <lineage>
        <taxon>Bacteria</taxon>
        <taxon>Pseudomonadati</taxon>
        <taxon>Pseudomonadota</taxon>
        <taxon>Gammaproteobacteria</taxon>
        <taxon>Pseudomonadales</taxon>
        <taxon>Marinobacteraceae</taxon>
        <taxon>Marinobacter</taxon>
    </lineage>
</organism>
<dbReference type="Proteomes" id="UP000239648">
    <property type="component" value="Unassembled WGS sequence"/>
</dbReference>
<reference evidence="3 6" key="1">
    <citation type="submission" date="2018-02" db="EMBL/GenBank/DDBJ databases">
        <title>Deep subsurface shale carbon reservoir microbial communities from Ohio and West Virginia, USA.</title>
        <authorList>
            <person name="Wrighton K."/>
        </authorList>
    </citation>
    <scope>NUCLEOTIDE SEQUENCE [LARGE SCALE GENOMIC DNA]</scope>
    <source>
        <strain evidence="3 6">UTICA-S1B6</strain>
    </source>
</reference>
<dbReference type="EMBL" id="PTIU01000015">
    <property type="protein sequence ID" value="PPK54399.1"/>
    <property type="molecule type" value="Genomic_DNA"/>
</dbReference>
<protein>
    <recommendedName>
        <fullName evidence="7">Right handed beta helix region</fullName>
    </recommendedName>
</protein>
<evidence type="ECO:0000313" key="5">
    <source>
        <dbReference type="Proteomes" id="UP000239446"/>
    </source>
</evidence>
<evidence type="ECO:0000313" key="6">
    <source>
        <dbReference type="Proteomes" id="UP000239648"/>
    </source>
</evidence>
<dbReference type="InterPro" id="IPR012334">
    <property type="entry name" value="Pectin_lyas_fold"/>
</dbReference>
<feature type="compositionally biased region" description="Basic and acidic residues" evidence="1">
    <location>
        <begin position="336"/>
        <end position="353"/>
    </location>
</feature>
<dbReference type="PANTHER" id="PTHR41339">
    <property type="entry name" value="LIPL48"/>
    <property type="match status" value="1"/>
</dbReference>
<proteinExistence type="predicted"/>
<dbReference type="InterPro" id="IPR011050">
    <property type="entry name" value="Pectin_lyase_fold/virulence"/>
</dbReference>
<keyword evidence="2" id="KW-1133">Transmembrane helix</keyword>
<evidence type="ECO:0000256" key="1">
    <source>
        <dbReference type="SAM" id="MobiDB-lite"/>
    </source>
</evidence>
<dbReference type="AlphaFoldDB" id="A0A2S6G5K6"/>
<evidence type="ECO:0008006" key="7">
    <source>
        <dbReference type="Google" id="ProtNLM"/>
    </source>
</evidence>
<reference evidence="4 5" key="2">
    <citation type="submission" date="2018-02" db="EMBL/GenBank/DDBJ databases">
        <title>Subsurface microbial communities from deep shales in Ohio and West Virginia, USA.</title>
        <authorList>
            <person name="Wrighton K."/>
        </authorList>
    </citation>
    <scope>NUCLEOTIDE SEQUENCE [LARGE SCALE GENOMIC DNA]</scope>
    <source>
        <strain evidence="4 5">UTICA-S1B9</strain>
    </source>
</reference>
<evidence type="ECO:0000313" key="4">
    <source>
        <dbReference type="EMBL" id="PPK54399.1"/>
    </source>
</evidence>
<keyword evidence="2" id="KW-0472">Membrane</keyword>
<dbReference type="SUPFAM" id="SSF51126">
    <property type="entry name" value="Pectin lyase-like"/>
    <property type="match status" value="1"/>
</dbReference>
<evidence type="ECO:0000256" key="2">
    <source>
        <dbReference type="SAM" id="Phobius"/>
    </source>
</evidence>
<accession>A0A2S6G5K6</accession>
<feature type="region of interest" description="Disordered" evidence="1">
    <location>
        <begin position="336"/>
        <end position="358"/>
    </location>
</feature>
<dbReference type="OrthoDB" id="237393at2"/>
<dbReference type="Proteomes" id="UP000239446">
    <property type="component" value="Unassembled WGS sequence"/>
</dbReference>
<name>A0A2S6G5K6_9GAMM</name>
<comment type="caution">
    <text evidence="4">The sequence shown here is derived from an EMBL/GenBank/DDBJ whole genome shotgun (WGS) entry which is preliminary data.</text>
</comment>
<dbReference type="EMBL" id="PTIT01000016">
    <property type="protein sequence ID" value="PPK51051.1"/>
    <property type="molecule type" value="Genomic_DNA"/>
</dbReference>